<dbReference type="PROSITE" id="PS51186">
    <property type="entry name" value="GNAT"/>
    <property type="match status" value="1"/>
</dbReference>
<evidence type="ECO:0000313" key="3">
    <source>
        <dbReference type="Proteomes" id="UP000663840"/>
    </source>
</evidence>
<evidence type="ECO:0000259" key="1">
    <source>
        <dbReference type="PROSITE" id="PS51186"/>
    </source>
</evidence>
<dbReference type="Gene3D" id="3.40.630.30">
    <property type="match status" value="1"/>
</dbReference>
<name>A0A8H3GCK9_9AGAM</name>
<dbReference type="AlphaFoldDB" id="A0A8H3GCK9"/>
<gene>
    <name evidence="2" type="ORF">RDB_LOCUS85523</name>
</gene>
<accession>A0A8H3GCK9</accession>
<evidence type="ECO:0000313" key="2">
    <source>
        <dbReference type="EMBL" id="CAE6446613.1"/>
    </source>
</evidence>
<dbReference type="Pfam" id="PF08445">
    <property type="entry name" value="FR47"/>
    <property type="match status" value="1"/>
</dbReference>
<feature type="domain" description="N-acetyltransferase" evidence="1">
    <location>
        <begin position="255"/>
        <end position="396"/>
    </location>
</feature>
<comment type="caution">
    <text evidence="2">The sequence shown here is derived from an EMBL/GenBank/DDBJ whole genome shotgun (WGS) entry which is preliminary data.</text>
</comment>
<organism evidence="2 3">
    <name type="scientific">Rhizoctonia solani</name>
    <dbReference type="NCBI Taxonomy" id="456999"/>
    <lineage>
        <taxon>Eukaryota</taxon>
        <taxon>Fungi</taxon>
        <taxon>Dikarya</taxon>
        <taxon>Basidiomycota</taxon>
        <taxon>Agaricomycotina</taxon>
        <taxon>Agaricomycetes</taxon>
        <taxon>Cantharellales</taxon>
        <taxon>Ceratobasidiaceae</taxon>
        <taxon>Rhizoctonia</taxon>
    </lineage>
</organism>
<dbReference type="SUPFAM" id="SSF55729">
    <property type="entry name" value="Acyl-CoA N-acyltransferases (Nat)"/>
    <property type="match status" value="1"/>
</dbReference>
<reference evidence="2" key="1">
    <citation type="submission" date="2021-01" db="EMBL/GenBank/DDBJ databases">
        <authorList>
            <person name="Kaushik A."/>
        </authorList>
    </citation>
    <scope>NUCLEOTIDE SEQUENCE</scope>
    <source>
        <strain evidence="2">AG1-1A</strain>
    </source>
</reference>
<protein>
    <recommendedName>
        <fullName evidence="1">N-acetyltransferase domain-containing protein</fullName>
    </recommendedName>
</protein>
<sequence>MPLTYVVHHFHTTMPALSSVALTYDICVHTSAADFLEATGHALLADQERRSNLILAHALERVSCEATRTGVSSSAASLDLATHERSKAWWTRRYSPNYPTIEVGRDFWMTCWTGQSPIVSTTRSSELASAAHAVRLPTLDFAVSVLASDPVFVFTSHPATTLTDSFLTPRIVRLVQRLAQYIPTARMSRLFALYPVAETIAKEWTAYTGVPRAPESQCNVFSTFCTVATFSGVQPLPGGHRVVLASVTQISHIARIYYDFETEQTLHPISYDQACQKVERMIHQGQIWTYERPVFDTSRTRVERHDICAIAALTRHTPTVAAISSIYTLPLFRGKGIAGQLVGRVCDHVFTLNKSAVLFVPQSNTAASNLLGRIGFYGMGPRAALGEAAETWREIGFVGGARTSGSW</sequence>
<dbReference type="CDD" id="cd04301">
    <property type="entry name" value="NAT_SF"/>
    <property type="match status" value="1"/>
</dbReference>
<dbReference type="GO" id="GO:0016747">
    <property type="term" value="F:acyltransferase activity, transferring groups other than amino-acyl groups"/>
    <property type="evidence" value="ECO:0007669"/>
    <property type="project" value="InterPro"/>
</dbReference>
<proteinExistence type="predicted"/>
<dbReference type="InterPro" id="IPR013653">
    <property type="entry name" value="GCN5-like_dom"/>
</dbReference>
<dbReference type="EMBL" id="CAJMWR010002546">
    <property type="protein sequence ID" value="CAE6446613.1"/>
    <property type="molecule type" value="Genomic_DNA"/>
</dbReference>
<dbReference type="Proteomes" id="UP000663840">
    <property type="component" value="Unassembled WGS sequence"/>
</dbReference>
<dbReference type="InterPro" id="IPR016181">
    <property type="entry name" value="Acyl_CoA_acyltransferase"/>
</dbReference>
<dbReference type="InterPro" id="IPR000182">
    <property type="entry name" value="GNAT_dom"/>
</dbReference>